<dbReference type="InterPro" id="IPR014043">
    <property type="entry name" value="Acyl_transferase_dom"/>
</dbReference>
<dbReference type="EMBL" id="CP051682">
    <property type="protein sequence ID" value="QJD96806.1"/>
    <property type="molecule type" value="Genomic_DNA"/>
</dbReference>
<dbReference type="NCBIfam" id="TIGR00128">
    <property type="entry name" value="fabD"/>
    <property type="match status" value="1"/>
</dbReference>
<dbReference type="Gene3D" id="3.40.366.10">
    <property type="entry name" value="Malonyl-Coenzyme A Acyl Carrier Protein, domain 2"/>
    <property type="match status" value="1"/>
</dbReference>
<keyword evidence="3 6" id="KW-0808">Transferase</keyword>
<gene>
    <name evidence="9" type="primary">fabD</name>
    <name evidence="9" type="ORF">HH214_13475</name>
</gene>
<evidence type="ECO:0000256" key="7">
    <source>
        <dbReference type="PIRSR" id="PIRSR000446-1"/>
    </source>
</evidence>
<evidence type="ECO:0000256" key="5">
    <source>
        <dbReference type="ARBA" id="ARBA00048462"/>
    </source>
</evidence>
<dbReference type="Gene3D" id="3.30.70.250">
    <property type="entry name" value="Malonyl-CoA ACP transacylase, ACP-binding"/>
    <property type="match status" value="1"/>
</dbReference>
<dbReference type="PIRSF" id="PIRSF000446">
    <property type="entry name" value="Mct"/>
    <property type="match status" value="1"/>
</dbReference>
<dbReference type="GO" id="GO:0005829">
    <property type="term" value="C:cytosol"/>
    <property type="evidence" value="ECO:0007669"/>
    <property type="project" value="TreeGrafter"/>
</dbReference>
<proteinExistence type="inferred from homology"/>
<organism evidence="9 10">
    <name type="scientific">Mucilaginibacter robiniae</name>
    <dbReference type="NCBI Taxonomy" id="2728022"/>
    <lineage>
        <taxon>Bacteria</taxon>
        <taxon>Pseudomonadati</taxon>
        <taxon>Bacteroidota</taxon>
        <taxon>Sphingobacteriia</taxon>
        <taxon>Sphingobacteriales</taxon>
        <taxon>Sphingobacteriaceae</taxon>
        <taxon>Mucilaginibacter</taxon>
    </lineage>
</organism>
<comment type="similarity">
    <text evidence="6">Belongs to the fabD family.</text>
</comment>
<dbReference type="InterPro" id="IPR004410">
    <property type="entry name" value="Malonyl_CoA-ACP_transAc_FabD"/>
</dbReference>
<evidence type="ECO:0000256" key="2">
    <source>
        <dbReference type="ARBA" id="ARBA00018953"/>
    </source>
</evidence>
<evidence type="ECO:0000313" key="10">
    <source>
        <dbReference type="Proteomes" id="UP000503278"/>
    </source>
</evidence>
<dbReference type="PANTHER" id="PTHR42681:SF1">
    <property type="entry name" value="MALONYL-COA-ACYL CARRIER PROTEIN TRANSACYLASE, MITOCHONDRIAL"/>
    <property type="match status" value="1"/>
</dbReference>
<evidence type="ECO:0000256" key="4">
    <source>
        <dbReference type="ARBA" id="ARBA00023315"/>
    </source>
</evidence>
<dbReference type="PANTHER" id="PTHR42681">
    <property type="entry name" value="MALONYL-COA-ACYL CARRIER PROTEIN TRANSACYLASE, MITOCHONDRIAL"/>
    <property type="match status" value="1"/>
</dbReference>
<keyword evidence="4 6" id="KW-0012">Acyltransferase</keyword>
<evidence type="ECO:0000256" key="3">
    <source>
        <dbReference type="ARBA" id="ARBA00022679"/>
    </source>
</evidence>
<feature type="domain" description="Malonyl-CoA:ACP transacylase (MAT)" evidence="8">
    <location>
        <begin position="5"/>
        <end position="293"/>
    </location>
</feature>
<dbReference type="Proteomes" id="UP000503278">
    <property type="component" value="Chromosome"/>
</dbReference>
<dbReference type="InterPro" id="IPR001227">
    <property type="entry name" value="Ac_transferase_dom_sf"/>
</dbReference>
<reference evidence="9 10" key="1">
    <citation type="submission" date="2020-04" db="EMBL/GenBank/DDBJ databases">
        <title>Genome sequencing of novel species.</title>
        <authorList>
            <person name="Heo J."/>
            <person name="Kim S.-J."/>
            <person name="Kim J.-S."/>
            <person name="Hong S.-B."/>
            <person name="Kwon S.-W."/>
        </authorList>
    </citation>
    <scope>NUCLEOTIDE SEQUENCE [LARGE SCALE GENOMIC DNA]</scope>
    <source>
        <strain evidence="9 10">F39-2</strain>
    </source>
</reference>
<sequence>MKAYIFPGQGAQFVGMGRDLYEQHEAAKQLFEQANDILGFRITDIMFNGTDEDLKQTKVTQPAIFLHSVILAKIAGDTFKPDVVAGHSLGEFSALVAAGALSFEDGLRLVAARANAMQKACEIQPSTMAAVLGLEDAVVENICQQIDEVVVPANYNCPGQLVISGTIAGVEQACEKLKAAGAKRALVLNVGGAFHSPLMEAARVELEHAIVNTNIQAPVCPIYQNIDAKPHTDASEIKQSLIAQLTGPVRWTQTVLHMLADGATSFTEVGPGNVLQGLVKKADRTAVTSSLNITA</sequence>
<protein>
    <recommendedName>
        <fullName evidence="2 6">Malonyl CoA-acyl carrier protein transacylase</fullName>
        <ecNumber evidence="1 6">2.3.1.39</ecNumber>
    </recommendedName>
</protein>
<dbReference type="EC" id="2.3.1.39" evidence="1 6"/>
<feature type="active site" evidence="7">
    <location>
        <position position="195"/>
    </location>
</feature>
<dbReference type="RefSeq" id="WP_169608438.1">
    <property type="nucleotide sequence ID" value="NZ_CP051682.1"/>
</dbReference>
<dbReference type="Pfam" id="PF00698">
    <property type="entry name" value="Acyl_transf_1"/>
    <property type="match status" value="1"/>
</dbReference>
<accession>A0A7L5E8V1</accession>
<comment type="catalytic activity">
    <reaction evidence="5 6">
        <text>holo-[ACP] + malonyl-CoA = malonyl-[ACP] + CoA</text>
        <dbReference type="Rhea" id="RHEA:41792"/>
        <dbReference type="Rhea" id="RHEA-COMP:9623"/>
        <dbReference type="Rhea" id="RHEA-COMP:9685"/>
        <dbReference type="ChEBI" id="CHEBI:57287"/>
        <dbReference type="ChEBI" id="CHEBI:57384"/>
        <dbReference type="ChEBI" id="CHEBI:64479"/>
        <dbReference type="ChEBI" id="CHEBI:78449"/>
        <dbReference type="EC" id="2.3.1.39"/>
    </reaction>
</comment>
<dbReference type="FunFam" id="3.30.70.250:FF:000001">
    <property type="entry name" value="Malonyl CoA-acyl carrier protein transacylase"/>
    <property type="match status" value="1"/>
</dbReference>
<evidence type="ECO:0000259" key="8">
    <source>
        <dbReference type="SMART" id="SM00827"/>
    </source>
</evidence>
<feature type="active site" evidence="7">
    <location>
        <position position="88"/>
    </location>
</feature>
<evidence type="ECO:0000256" key="6">
    <source>
        <dbReference type="PIRNR" id="PIRNR000446"/>
    </source>
</evidence>
<evidence type="ECO:0000256" key="1">
    <source>
        <dbReference type="ARBA" id="ARBA00013258"/>
    </source>
</evidence>
<dbReference type="InterPro" id="IPR016035">
    <property type="entry name" value="Acyl_Trfase/lysoPLipase"/>
</dbReference>
<dbReference type="SUPFAM" id="SSF52151">
    <property type="entry name" value="FabD/lysophospholipase-like"/>
    <property type="match status" value="1"/>
</dbReference>
<dbReference type="GO" id="GO:0004314">
    <property type="term" value="F:[acyl-carrier-protein] S-malonyltransferase activity"/>
    <property type="evidence" value="ECO:0007669"/>
    <property type="project" value="UniProtKB-EC"/>
</dbReference>
<dbReference type="KEGG" id="mrob:HH214_13475"/>
<dbReference type="SUPFAM" id="SSF55048">
    <property type="entry name" value="Probable ACP-binding domain of malonyl-CoA ACP transacylase"/>
    <property type="match status" value="1"/>
</dbReference>
<evidence type="ECO:0000313" key="9">
    <source>
        <dbReference type="EMBL" id="QJD96806.1"/>
    </source>
</evidence>
<dbReference type="AlphaFoldDB" id="A0A7L5E8V1"/>
<dbReference type="InterPro" id="IPR050858">
    <property type="entry name" value="Mal-CoA-ACP_Trans/PKS_FabD"/>
</dbReference>
<dbReference type="GO" id="GO:0006633">
    <property type="term" value="P:fatty acid biosynthetic process"/>
    <property type="evidence" value="ECO:0007669"/>
    <property type="project" value="TreeGrafter"/>
</dbReference>
<dbReference type="SMART" id="SM00827">
    <property type="entry name" value="PKS_AT"/>
    <property type="match status" value="1"/>
</dbReference>
<name>A0A7L5E8V1_9SPHI</name>
<dbReference type="InterPro" id="IPR016036">
    <property type="entry name" value="Malonyl_transacylase_ACP-bd"/>
</dbReference>
<dbReference type="InterPro" id="IPR024925">
    <property type="entry name" value="Malonyl_CoA-ACP_transAc"/>
</dbReference>
<keyword evidence="10" id="KW-1185">Reference proteome</keyword>